<dbReference type="PANTHER" id="PTHR10954">
    <property type="entry name" value="RIBONUCLEASE H2 SUBUNIT A"/>
    <property type="match status" value="1"/>
</dbReference>
<dbReference type="Pfam" id="PF01351">
    <property type="entry name" value="RNase_HII"/>
    <property type="match status" value="1"/>
</dbReference>
<evidence type="ECO:0000256" key="13">
    <source>
        <dbReference type="ARBA" id="ARBA00023211"/>
    </source>
</evidence>
<evidence type="ECO:0000256" key="12">
    <source>
        <dbReference type="ARBA" id="ARBA00022801"/>
    </source>
</evidence>
<comment type="catalytic activity">
    <reaction evidence="1 14 15 16">
        <text>Endonucleolytic cleavage to 5'-phosphomonoester.</text>
        <dbReference type="EC" id="3.1.26.4"/>
    </reaction>
</comment>
<feature type="domain" description="RNase H type-2" evidence="17">
    <location>
        <begin position="27"/>
        <end position="224"/>
    </location>
</feature>
<dbReference type="GO" id="GO:0030145">
    <property type="term" value="F:manganese ion binding"/>
    <property type="evidence" value="ECO:0007669"/>
    <property type="project" value="UniProtKB-UniRule"/>
</dbReference>
<comment type="function">
    <text evidence="3 14 16">Endonuclease that specifically degrades the RNA of RNA-DNA hybrids.</text>
</comment>
<dbReference type="InterPro" id="IPR036397">
    <property type="entry name" value="RNaseH_sf"/>
</dbReference>
<evidence type="ECO:0000256" key="8">
    <source>
        <dbReference type="ARBA" id="ARBA00022490"/>
    </source>
</evidence>
<evidence type="ECO:0000256" key="1">
    <source>
        <dbReference type="ARBA" id="ARBA00000077"/>
    </source>
</evidence>
<comment type="similarity">
    <text evidence="5 14 16">Belongs to the RNase HII family.</text>
</comment>
<dbReference type="AlphaFoldDB" id="A0A4Y6PNZ5"/>
<accession>A0A5B8Y0U0</accession>
<feature type="binding site" evidence="14 15">
    <location>
        <position position="34"/>
    </location>
    <ligand>
        <name>a divalent metal cation</name>
        <dbReference type="ChEBI" id="CHEBI:60240"/>
    </ligand>
</feature>
<dbReference type="Proteomes" id="UP000315995">
    <property type="component" value="Chromosome"/>
</dbReference>
<dbReference type="GO" id="GO:0006298">
    <property type="term" value="P:mismatch repair"/>
    <property type="evidence" value="ECO:0007669"/>
    <property type="project" value="TreeGrafter"/>
</dbReference>
<evidence type="ECO:0000256" key="9">
    <source>
        <dbReference type="ARBA" id="ARBA00022722"/>
    </source>
</evidence>
<keyword evidence="10 14" id="KW-0479">Metal-binding</keyword>
<keyword evidence="13 14" id="KW-0464">Manganese</keyword>
<reference evidence="18 19" key="1">
    <citation type="submission" date="2019-06" db="EMBL/GenBank/DDBJ databases">
        <title>Persicimonas caeni gen. nov., sp. nov., a predatory bacterium isolated from solar saltern.</title>
        <authorList>
            <person name="Wang S."/>
        </authorList>
    </citation>
    <scope>NUCLEOTIDE SEQUENCE [LARGE SCALE GENOMIC DNA]</scope>
    <source>
        <strain evidence="18 19">YN101</strain>
    </source>
</reference>
<evidence type="ECO:0000259" key="17">
    <source>
        <dbReference type="PROSITE" id="PS51975"/>
    </source>
</evidence>
<dbReference type="HAMAP" id="MF_00052_B">
    <property type="entry name" value="RNase_HII_B"/>
    <property type="match status" value="1"/>
</dbReference>
<organism evidence="18 19">
    <name type="scientific">Persicimonas caeni</name>
    <dbReference type="NCBI Taxonomy" id="2292766"/>
    <lineage>
        <taxon>Bacteria</taxon>
        <taxon>Deltaproteobacteria</taxon>
        <taxon>Bradymonadales</taxon>
        <taxon>Bradymonadaceae</taxon>
        <taxon>Persicimonas</taxon>
    </lineage>
</organism>
<dbReference type="Gene3D" id="3.30.420.10">
    <property type="entry name" value="Ribonuclease H-like superfamily/Ribonuclease H"/>
    <property type="match status" value="1"/>
</dbReference>
<protein>
    <recommendedName>
        <fullName evidence="7 14">Ribonuclease HII</fullName>
        <shortName evidence="14">RNase HII</shortName>
        <ecNumber evidence="6 14">3.1.26.4</ecNumber>
    </recommendedName>
</protein>
<evidence type="ECO:0000313" key="18">
    <source>
        <dbReference type="EMBL" id="QDG49980.1"/>
    </source>
</evidence>
<dbReference type="EC" id="3.1.26.4" evidence="6 14"/>
<evidence type="ECO:0000256" key="5">
    <source>
        <dbReference type="ARBA" id="ARBA00007383"/>
    </source>
</evidence>
<evidence type="ECO:0000256" key="10">
    <source>
        <dbReference type="ARBA" id="ARBA00022723"/>
    </source>
</evidence>
<comment type="cofactor">
    <cofactor evidence="2">
        <name>Mg(2+)</name>
        <dbReference type="ChEBI" id="CHEBI:18420"/>
    </cofactor>
</comment>
<dbReference type="CDD" id="cd07182">
    <property type="entry name" value="RNase_HII_bacteria_HII_like"/>
    <property type="match status" value="1"/>
</dbReference>
<gene>
    <name evidence="14" type="primary">rnhB</name>
    <name evidence="18" type="ORF">FIV42_04260</name>
</gene>
<evidence type="ECO:0000256" key="3">
    <source>
        <dbReference type="ARBA" id="ARBA00004065"/>
    </source>
</evidence>
<evidence type="ECO:0000256" key="14">
    <source>
        <dbReference type="HAMAP-Rule" id="MF_00052"/>
    </source>
</evidence>
<comment type="subcellular location">
    <subcellularLocation>
        <location evidence="4 14">Cytoplasm</location>
    </subcellularLocation>
</comment>
<keyword evidence="19" id="KW-1185">Reference proteome</keyword>
<evidence type="ECO:0000256" key="11">
    <source>
        <dbReference type="ARBA" id="ARBA00022759"/>
    </source>
</evidence>
<comment type="cofactor">
    <cofactor evidence="14 15">
        <name>Mn(2+)</name>
        <dbReference type="ChEBI" id="CHEBI:29035"/>
    </cofactor>
    <cofactor evidence="14 15">
        <name>Mg(2+)</name>
        <dbReference type="ChEBI" id="CHEBI:18420"/>
    </cofactor>
    <text evidence="14 15">Manganese or magnesium. Binds 1 divalent metal ion per monomer in the absence of substrate. May bind a second metal ion after substrate binding.</text>
</comment>
<dbReference type="GO" id="GO:0043137">
    <property type="term" value="P:DNA replication, removal of RNA primer"/>
    <property type="evidence" value="ECO:0007669"/>
    <property type="project" value="TreeGrafter"/>
</dbReference>
<dbReference type="GO" id="GO:0032299">
    <property type="term" value="C:ribonuclease H2 complex"/>
    <property type="evidence" value="ECO:0007669"/>
    <property type="project" value="TreeGrafter"/>
</dbReference>
<dbReference type="InterPro" id="IPR022898">
    <property type="entry name" value="RNase_HII"/>
</dbReference>
<dbReference type="GO" id="GO:0003723">
    <property type="term" value="F:RNA binding"/>
    <property type="evidence" value="ECO:0007669"/>
    <property type="project" value="UniProtKB-UniRule"/>
</dbReference>
<evidence type="ECO:0000313" key="19">
    <source>
        <dbReference type="Proteomes" id="UP000315995"/>
    </source>
</evidence>
<evidence type="ECO:0000256" key="7">
    <source>
        <dbReference type="ARBA" id="ARBA00019179"/>
    </source>
</evidence>
<dbReference type="NCBIfam" id="NF000595">
    <property type="entry name" value="PRK00015.1-3"/>
    <property type="match status" value="1"/>
</dbReference>
<dbReference type="GO" id="GO:0005737">
    <property type="term" value="C:cytoplasm"/>
    <property type="evidence" value="ECO:0007669"/>
    <property type="project" value="UniProtKB-SubCell"/>
</dbReference>
<keyword evidence="8 14" id="KW-0963">Cytoplasm</keyword>
<dbReference type="InterPro" id="IPR024567">
    <property type="entry name" value="RNase_HII/HIII_dom"/>
</dbReference>
<dbReference type="PANTHER" id="PTHR10954:SF18">
    <property type="entry name" value="RIBONUCLEASE HII"/>
    <property type="match status" value="1"/>
</dbReference>
<keyword evidence="9 14" id="KW-0540">Nuclease</keyword>
<name>A0A4Y6PNZ5_PERCE</name>
<dbReference type="SUPFAM" id="SSF53098">
    <property type="entry name" value="Ribonuclease H-like"/>
    <property type="match status" value="1"/>
</dbReference>
<dbReference type="RefSeq" id="WP_141196476.1">
    <property type="nucleotide sequence ID" value="NZ_CP041186.1"/>
</dbReference>
<dbReference type="InterPro" id="IPR001352">
    <property type="entry name" value="RNase_HII/HIII"/>
</dbReference>
<accession>A0A4Y6PNZ5</accession>
<dbReference type="PROSITE" id="PS51975">
    <property type="entry name" value="RNASE_H_2"/>
    <property type="match status" value="1"/>
</dbReference>
<dbReference type="InterPro" id="IPR012337">
    <property type="entry name" value="RNaseH-like_sf"/>
</dbReference>
<dbReference type="EMBL" id="CP041186">
    <property type="protein sequence ID" value="QDG49980.1"/>
    <property type="molecule type" value="Genomic_DNA"/>
</dbReference>
<evidence type="ECO:0000256" key="2">
    <source>
        <dbReference type="ARBA" id="ARBA00001946"/>
    </source>
</evidence>
<evidence type="ECO:0000256" key="4">
    <source>
        <dbReference type="ARBA" id="ARBA00004496"/>
    </source>
</evidence>
<dbReference type="GO" id="GO:0004523">
    <property type="term" value="F:RNA-DNA hybrid ribonuclease activity"/>
    <property type="evidence" value="ECO:0007669"/>
    <property type="project" value="UniProtKB-UniRule"/>
</dbReference>
<keyword evidence="12 14" id="KW-0378">Hydrolase</keyword>
<feature type="binding site" evidence="14 15">
    <location>
        <position position="133"/>
    </location>
    <ligand>
        <name>a divalent metal cation</name>
        <dbReference type="ChEBI" id="CHEBI:60240"/>
    </ligand>
</feature>
<evidence type="ECO:0000256" key="16">
    <source>
        <dbReference type="RuleBase" id="RU003515"/>
    </source>
</evidence>
<dbReference type="OrthoDB" id="9803420at2"/>
<evidence type="ECO:0000256" key="15">
    <source>
        <dbReference type="PROSITE-ProRule" id="PRU01319"/>
    </source>
</evidence>
<keyword evidence="11 14" id="KW-0255">Endonuclease</keyword>
<proteinExistence type="inferred from homology"/>
<sequence length="224" mass="24935">MSQQNLFQKGEPVIGELEDWCVSQGYRFIIGVDEAGRGPLAGPVYASAVAIDLEALEEPWLELLDDSKKLEQTRREEAFELIQASAPAFSITFSDHAVIDEINILQATHRAMEAAVAEVCEQLDGPPDYVFIDGNMPVKLSLPQRAVVKGDARSRAIAAASILAKVSRDEVMARHHEQWPEYGFASNKGYPTKQHRDAVAEYGPCPIHRLTFGGVREYRDKLRK</sequence>
<feature type="binding site" evidence="14 15">
    <location>
        <position position="33"/>
    </location>
    <ligand>
        <name>a divalent metal cation</name>
        <dbReference type="ChEBI" id="CHEBI:60240"/>
    </ligand>
</feature>
<evidence type="ECO:0000256" key="6">
    <source>
        <dbReference type="ARBA" id="ARBA00012180"/>
    </source>
</evidence>